<reference evidence="1" key="1">
    <citation type="journal article" date="2020" name="mSystems">
        <title>Genome- and Community-Level Interaction Insights into Carbon Utilization and Element Cycling Functions of Hydrothermarchaeota in Hydrothermal Sediment.</title>
        <authorList>
            <person name="Zhou Z."/>
            <person name="Liu Y."/>
            <person name="Xu W."/>
            <person name="Pan J."/>
            <person name="Luo Z.H."/>
            <person name="Li M."/>
        </authorList>
    </citation>
    <scope>NUCLEOTIDE SEQUENCE [LARGE SCALE GENOMIC DNA]</scope>
    <source>
        <strain evidence="1">SpSt-556</strain>
    </source>
</reference>
<evidence type="ECO:0000313" key="1">
    <source>
        <dbReference type="EMBL" id="HGS87318.1"/>
    </source>
</evidence>
<comment type="caution">
    <text evidence="1">The sequence shown here is derived from an EMBL/GenBank/DDBJ whole genome shotgun (WGS) entry which is preliminary data.</text>
</comment>
<gene>
    <name evidence="1" type="ORF">ENT17_06820</name>
</gene>
<sequence length="86" mass="9644">MNNERFLISYHIRLQGKVDRGLASWLPELSLTEEMDGNTLLDGELPDQAALLGVLFRIHNLNLQILSVEIRNPKVLEAPHGTVQNG</sequence>
<protein>
    <submittedName>
        <fullName evidence="1">Uncharacterized protein</fullName>
    </submittedName>
</protein>
<name>A0A7C4KZL1_9CHLR</name>
<dbReference type="EMBL" id="DSXR01000071">
    <property type="protein sequence ID" value="HGS87318.1"/>
    <property type="molecule type" value="Genomic_DNA"/>
</dbReference>
<organism evidence="1">
    <name type="scientific">Bellilinea caldifistulae</name>
    <dbReference type="NCBI Taxonomy" id="360411"/>
    <lineage>
        <taxon>Bacteria</taxon>
        <taxon>Bacillati</taxon>
        <taxon>Chloroflexota</taxon>
        <taxon>Anaerolineae</taxon>
        <taxon>Anaerolineales</taxon>
        <taxon>Anaerolineaceae</taxon>
        <taxon>Bellilinea</taxon>
    </lineage>
</organism>
<accession>A0A7C4KZL1</accession>
<dbReference type="AlphaFoldDB" id="A0A7C4KZL1"/>
<proteinExistence type="predicted"/>